<feature type="chain" id="PRO_5032443376" evidence="2">
    <location>
        <begin position="22"/>
        <end position="95"/>
    </location>
</feature>
<dbReference type="EMBL" id="DRLF01000390">
    <property type="protein sequence ID" value="HEC07422.1"/>
    <property type="molecule type" value="Genomic_DNA"/>
</dbReference>
<evidence type="ECO:0000313" key="3">
    <source>
        <dbReference type="EMBL" id="HEC07422.1"/>
    </source>
</evidence>
<organism evidence="3">
    <name type="scientific">Thiolapillus brandeum</name>
    <dbReference type="NCBI Taxonomy" id="1076588"/>
    <lineage>
        <taxon>Bacteria</taxon>
        <taxon>Pseudomonadati</taxon>
        <taxon>Pseudomonadota</taxon>
        <taxon>Gammaproteobacteria</taxon>
        <taxon>Chromatiales</taxon>
        <taxon>Sedimenticolaceae</taxon>
        <taxon>Thiolapillus</taxon>
    </lineage>
</organism>
<sequence length="95" mass="10118">MKKIITIAAIAILGTTTAAWAHDEHFGGNEDMYGSNLTDHSKGAPTGEVMKGKGDLYGSHIANPEDIAANPNAKPEMASGRERLHEQDPEGYGIK</sequence>
<gene>
    <name evidence="3" type="ORF">ENJ12_11245</name>
</gene>
<protein>
    <submittedName>
        <fullName evidence="3">Uncharacterized protein</fullName>
    </submittedName>
</protein>
<evidence type="ECO:0000256" key="2">
    <source>
        <dbReference type="SAM" id="SignalP"/>
    </source>
</evidence>
<feature type="signal peptide" evidence="2">
    <location>
        <begin position="1"/>
        <end position="21"/>
    </location>
</feature>
<reference evidence="3" key="1">
    <citation type="journal article" date="2020" name="mSystems">
        <title>Genome- and Community-Level Interaction Insights into Carbon Utilization and Element Cycling Functions of Hydrothermarchaeota in Hydrothermal Sediment.</title>
        <authorList>
            <person name="Zhou Z."/>
            <person name="Liu Y."/>
            <person name="Xu W."/>
            <person name="Pan J."/>
            <person name="Luo Z.H."/>
            <person name="Li M."/>
        </authorList>
    </citation>
    <scope>NUCLEOTIDE SEQUENCE [LARGE SCALE GENOMIC DNA]</scope>
    <source>
        <strain evidence="3">HyVt-458</strain>
    </source>
</reference>
<name>A0A831RY78_9GAMM</name>
<evidence type="ECO:0000256" key="1">
    <source>
        <dbReference type="SAM" id="MobiDB-lite"/>
    </source>
</evidence>
<accession>A0A831RY78</accession>
<keyword evidence="2" id="KW-0732">Signal</keyword>
<proteinExistence type="predicted"/>
<comment type="caution">
    <text evidence="3">The sequence shown here is derived from an EMBL/GenBank/DDBJ whole genome shotgun (WGS) entry which is preliminary data.</text>
</comment>
<feature type="compositionally biased region" description="Basic and acidic residues" evidence="1">
    <location>
        <begin position="79"/>
        <end position="88"/>
    </location>
</feature>
<feature type="region of interest" description="Disordered" evidence="1">
    <location>
        <begin position="37"/>
        <end position="95"/>
    </location>
</feature>
<dbReference type="AlphaFoldDB" id="A0A831RY78"/>
<dbReference type="Proteomes" id="UP000886339">
    <property type="component" value="Unassembled WGS sequence"/>
</dbReference>